<accession>A0A7C2P0L7</accession>
<dbReference type="CDD" id="cd00635">
    <property type="entry name" value="PLPDE_III_YBL036c_like"/>
    <property type="match status" value="1"/>
</dbReference>
<comment type="similarity">
    <text evidence="2 4">Belongs to the pyridoxal phosphate-binding protein YggS/PROSC family.</text>
</comment>
<keyword evidence="1 2" id="KW-0663">Pyridoxal phosphate</keyword>
<evidence type="ECO:0000259" key="5">
    <source>
        <dbReference type="Pfam" id="PF01168"/>
    </source>
</evidence>
<feature type="modified residue" description="N6-(pyridoxal phosphate)lysine" evidence="2 3">
    <location>
        <position position="40"/>
    </location>
</feature>
<dbReference type="PANTHER" id="PTHR10146:SF14">
    <property type="entry name" value="PYRIDOXAL PHOSPHATE HOMEOSTASIS PROTEIN"/>
    <property type="match status" value="1"/>
</dbReference>
<feature type="domain" description="Alanine racemase N-terminal" evidence="5">
    <location>
        <begin position="13"/>
        <end position="225"/>
    </location>
</feature>
<evidence type="ECO:0000313" key="7">
    <source>
        <dbReference type="EMBL" id="HGL17650.1"/>
    </source>
</evidence>
<name>A0A7C2P0L7_UNCW3</name>
<evidence type="ECO:0000313" key="6">
    <source>
        <dbReference type="EMBL" id="HEN27291.1"/>
    </source>
</evidence>
<sequence length="229" mass="26701">MKVLTKEIVEQNIRKLRENIEEIKARYGIERDILIEAITKGVDAEKILWAYESGIKVMGENRVQEALLKIPFLSLDIEWHLVGHLQTNKVKHALKIFKVIESVDRVELIEAIDRRLTEPLEIFIEVNTSMEPQKTGCKMEEVNRLVEEVLKRDKLMLTGFMTVGPYPVEEKRSREAFARLRDIKERIEREFGFSIKWLSMGMTEDYPYAILEGANLLRIGRGIFGEVNR</sequence>
<dbReference type="NCBIfam" id="TIGR00044">
    <property type="entry name" value="YggS family pyridoxal phosphate-dependent enzyme"/>
    <property type="match status" value="1"/>
</dbReference>
<comment type="function">
    <text evidence="2">Pyridoxal 5'-phosphate (PLP)-binding protein, which is involved in PLP homeostasis.</text>
</comment>
<dbReference type="HAMAP" id="MF_02087">
    <property type="entry name" value="PLP_homeostasis"/>
    <property type="match status" value="1"/>
</dbReference>
<dbReference type="Gene3D" id="3.20.20.10">
    <property type="entry name" value="Alanine racemase"/>
    <property type="match status" value="1"/>
</dbReference>
<organism evidence="6">
    <name type="scientific">candidate division WOR-3 bacterium</name>
    <dbReference type="NCBI Taxonomy" id="2052148"/>
    <lineage>
        <taxon>Bacteria</taxon>
        <taxon>Bacteria division WOR-3</taxon>
    </lineage>
</organism>
<evidence type="ECO:0000256" key="3">
    <source>
        <dbReference type="PIRSR" id="PIRSR004848-1"/>
    </source>
</evidence>
<protein>
    <recommendedName>
        <fullName evidence="2">Pyridoxal phosphate homeostasis protein</fullName>
        <shortName evidence="2">PLP homeostasis protein</shortName>
    </recommendedName>
</protein>
<dbReference type="EMBL" id="DSOL01000031">
    <property type="protein sequence ID" value="HEN27291.1"/>
    <property type="molecule type" value="Genomic_DNA"/>
</dbReference>
<comment type="caution">
    <text evidence="6">The sequence shown here is derived from an EMBL/GenBank/DDBJ whole genome shotgun (WGS) entry which is preliminary data.</text>
</comment>
<evidence type="ECO:0000256" key="2">
    <source>
        <dbReference type="HAMAP-Rule" id="MF_02087"/>
    </source>
</evidence>
<evidence type="ECO:0000256" key="1">
    <source>
        <dbReference type="ARBA" id="ARBA00022898"/>
    </source>
</evidence>
<reference evidence="6" key="1">
    <citation type="journal article" date="2020" name="mSystems">
        <title>Genome- and Community-Level Interaction Insights into Carbon Utilization and Element Cycling Functions of Hydrothermarchaeota in Hydrothermal Sediment.</title>
        <authorList>
            <person name="Zhou Z."/>
            <person name="Liu Y."/>
            <person name="Xu W."/>
            <person name="Pan J."/>
            <person name="Luo Z.H."/>
            <person name="Li M."/>
        </authorList>
    </citation>
    <scope>NUCLEOTIDE SEQUENCE [LARGE SCALE GENOMIC DNA]</scope>
    <source>
        <strain evidence="6">SpSt-34</strain>
        <strain evidence="7">SpSt-69</strain>
    </source>
</reference>
<evidence type="ECO:0000256" key="4">
    <source>
        <dbReference type="RuleBase" id="RU004514"/>
    </source>
</evidence>
<dbReference type="PANTHER" id="PTHR10146">
    <property type="entry name" value="PROLINE SYNTHETASE CO-TRANSCRIBED BACTERIAL HOMOLOG PROTEIN"/>
    <property type="match status" value="1"/>
</dbReference>
<dbReference type="InterPro" id="IPR011078">
    <property type="entry name" value="PyrdxlP_homeostasis"/>
</dbReference>
<comment type="cofactor">
    <cofactor evidence="3">
        <name>pyridoxal 5'-phosphate</name>
        <dbReference type="ChEBI" id="CHEBI:597326"/>
    </cofactor>
</comment>
<proteinExistence type="inferred from homology"/>
<dbReference type="InterPro" id="IPR001608">
    <property type="entry name" value="Ala_racemase_N"/>
</dbReference>
<dbReference type="EMBL" id="DTDJ01000032">
    <property type="protein sequence ID" value="HGL17650.1"/>
    <property type="molecule type" value="Genomic_DNA"/>
</dbReference>
<dbReference type="GO" id="GO:0030170">
    <property type="term" value="F:pyridoxal phosphate binding"/>
    <property type="evidence" value="ECO:0007669"/>
    <property type="project" value="UniProtKB-UniRule"/>
</dbReference>
<dbReference type="PIRSF" id="PIRSF004848">
    <property type="entry name" value="YBL036c_PLPDEIII"/>
    <property type="match status" value="1"/>
</dbReference>
<dbReference type="SUPFAM" id="SSF51419">
    <property type="entry name" value="PLP-binding barrel"/>
    <property type="match status" value="1"/>
</dbReference>
<dbReference type="AlphaFoldDB" id="A0A7C2P0L7"/>
<dbReference type="Pfam" id="PF01168">
    <property type="entry name" value="Ala_racemase_N"/>
    <property type="match status" value="1"/>
</dbReference>
<gene>
    <name evidence="6" type="ORF">ENQ77_01210</name>
    <name evidence="7" type="ORF">ENU66_04910</name>
</gene>
<dbReference type="InterPro" id="IPR029066">
    <property type="entry name" value="PLP-binding_barrel"/>
</dbReference>